<keyword evidence="1" id="KW-0732">Signal</keyword>
<evidence type="ECO:0000256" key="1">
    <source>
        <dbReference type="SAM" id="SignalP"/>
    </source>
</evidence>
<feature type="signal peptide" evidence="1">
    <location>
        <begin position="1"/>
        <end position="19"/>
    </location>
</feature>
<evidence type="ECO:0000313" key="3">
    <source>
        <dbReference type="Proteomes" id="UP001524460"/>
    </source>
</evidence>
<dbReference type="EMBL" id="JANEYT010000063">
    <property type="protein sequence ID" value="MCQ1060272.1"/>
    <property type="molecule type" value="Genomic_DNA"/>
</dbReference>
<dbReference type="RefSeq" id="WP_255044352.1">
    <property type="nucleotide sequence ID" value="NZ_JANEYT010000063.1"/>
</dbReference>
<comment type="caution">
    <text evidence="2">The sequence shown here is derived from an EMBL/GenBank/DDBJ whole genome shotgun (WGS) entry which is preliminary data.</text>
</comment>
<sequence length="142" mass="16511">MWRVIAAVLLLITSFVAVAYNANNYRISDNIYEHIIEATPHEPILRNQLLVFSKALERYIHANTPREAYKHYLVTEAVFYCVVSYGYPRSYVVSLLNEVSMQQLDTPKRQLDAARAESLLEESTMPYLMLHSNPRDYCQYTS</sequence>
<gene>
    <name evidence="2" type="ORF">NHN17_19700</name>
</gene>
<dbReference type="Proteomes" id="UP001524460">
    <property type="component" value="Unassembled WGS sequence"/>
</dbReference>
<organism evidence="2 3">
    <name type="scientific">Photobacterium pectinilyticum</name>
    <dbReference type="NCBI Taxonomy" id="2906793"/>
    <lineage>
        <taxon>Bacteria</taxon>
        <taxon>Pseudomonadati</taxon>
        <taxon>Pseudomonadota</taxon>
        <taxon>Gammaproteobacteria</taxon>
        <taxon>Vibrionales</taxon>
        <taxon>Vibrionaceae</taxon>
        <taxon>Photobacterium</taxon>
    </lineage>
</organism>
<proteinExistence type="predicted"/>
<reference evidence="2 3" key="1">
    <citation type="submission" date="2022-07" db="EMBL/GenBank/DDBJ databases">
        <title>Photobacterium pectinilyticum sp. nov., a marine bacterium isolated from surface seawater of Qingdao offshore.</title>
        <authorList>
            <person name="Wang X."/>
        </authorList>
    </citation>
    <scope>NUCLEOTIDE SEQUENCE [LARGE SCALE GENOMIC DNA]</scope>
    <source>
        <strain evidence="2 3">ZSDE20</strain>
    </source>
</reference>
<accession>A0ABT1N6V2</accession>
<keyword evidence="3" id="KW-1185">Reference proteome</keyword>
<feature type="chain" id="PRO_5045326758" evidence="1">
    <location>
        <begin position="20"/>
        <end position="142"/>
    </location>
</feature>
<evidence type="ECO:0000313" key="2">
    <source>
        <dbReference type="EMBL" id="MCQ1060272.1"/>
    </source>
</evidence>
<protein>
    <submittedName>
        <fullName evidence="2">Uncharacterized protein</fullName>
    </submittedName>
</protein>
<name>A0ABT1N6V2_9GAMM</name>